<dbReference type="SUPFAM" id="SSF51445">
    <property type="entry name" value="(Trans)glycosidases"/>
    <property type="match status" value="1"/>
</dbReference>
<dbReference type="InterPro" id="IPR038637">
    <property type="entry name" value="NPCBM_sf"/>
</dbReference>
<evidence type="ECO:0000256" key="6">
    <source>
        <dbReference type="ARBA" id="ARBA00023180"/>
    </source>
</evidence>
<dbReference type="InterPro" id="IPR025300">
    <property type="entry name" value="BetaGal_jelly_roll_dom"/>
</dbReference>
<feature type="domain" description="Glycosyl hydrolase family 98 putative carbohydrate-binding module" evidence="10">
    <location>
        <begin position="1079"/>
        <end position="1224"/>
    </location>
</feature>
<dbReference type="Pfam" id="PF01301">
    <property type="entry name" value="Glyco_hydro_35"/>
    <property type="match status" value="1"/>
</dbReference>
<evidence type="ECO:0000256" key="8">
    <source>
        <dbReference type="RuleBase" id="RU003679"/>
    </source>
</evidence>
<dbReference type="Gene3D" id="2.60.120.260">
    <property type="entry name" value="Galactose-binding domain-like"/>
    <property type="match status" value="2"/>
</dbReference>
<dbReference type="Gene3D" id="2.60.120.1060">
    <property type="entry name" value="NPCBM/NEW2 domain"/>
    <property type="match status" value="1"/>
</dbReference>
<dbReference type="InterPro" id="IPR031330">
    <property type="entry name" value="Gly_Hdrlase_35_cat"/>
</dbReference>
<dbReference type="InterPro" id="IPR018954">
    <property type="entry name" value="Betagal_dom2"/>
</dbReference>
<evidence type="ECO:0000259" key="10">
    <source>
        <dbReference type="SMART" id="SM00776"/>
    </source>
</evidence>
<dbReference type="Pfam" id="PF10435">
    <property type="entry name" value="BetaGal_dom2"/>
    <property type="match status" value="1"/>
</dbReference>
<evidence type="ECO:0000256" key="9">
    <source>
        <dbReference type="SAM" id="SignalP"/>
    </source>
</evidence>
<dbReference type="EC" id="3.2.1.23" evidence="3"/>
<evidence type="ECO:0000256" key="1">
    <source>
        <dbReference type="ARBA" id="ARBA00001412"/>
    </source>
</evidence>
<feature type="signal peptide" evidence="9">
    <location>
        <begin position="1"/>
        <end position="29"/>
    </location>
</feature>
<keyword evidence="7 12" id="KW-0326">Glycosidase</keyword>
<dbReference type="Gene3D" id="3.20.20.80">
    <property type="entry name" value="Glycosidases"/>
    <property type="match status" value="1"/>
</dbReference>
<evidence type="ECO:0000313" key="13">
    <source>
        <dbReference type="Proteomes" id="UP001597419"/>
    </source>
</evidence>
<dbReference type="Pfam" id="PF13363">
    <property type="entry name" value="BetaGal_dom3"/>
    <property type="match status" value="1"/>
</dbReference>
<comment type="caution">
    <text evidence="12">The sequence shown here is derived from an EMBL/GenBank/DDBJ whole genome shotgun (WGS) entry which is preliminary data.</text>
</comment>
<dbReference type="Proteomes" id="UP001597419">
    <property type="component" value="Unassembled WGS sequence"/>
</dbReference>
<proteinExistence type="inferred from homology"/>
<dbReference type="SMART" id="SM01029">
    <property type="entry name" value="BetaGal_dom2"/>
    <property type="match status" value="1"/>
</dbReference>
<protein>
    <recommendedName>
        <fullName evidence="3">beta-galactosidase</fullName>
        <ecNumber evidence="3">3.2.1.23</ecNumber>
    </recommendedName>
</protein>
<evidence type="ECO:0000256" key="5">
    <source>
        <dbReference type="ARBA" id="ARBA00022801"/>
    </source>
</evidence>
<dbReference type="Pfam" id="PF13364">
    <property type="entry name" value="BetaGal_ABD2"/>
    <property type="match status" value="2"/>
</dbReference>
<dbReference type="RefSeq" id="WP_345393120.1">
    <property type="nucleotide sequence ID" value="NZ_BAABHG010000005.1"/>
</dbReference>
<dbReference type="SMART" id="SM00776">
    <property type="entry name" value="NPCBM"/>
    <property type="match status" value="1"/>
</dbReference>
<keyword evidence="4 9" id="KW-0732">Signal</keyword>
<keyword evidence="5 12" id="KW-0378">Hydrolase</keyword>
<comment type="catalytic activity">
    <reaction evidence="1">
        <text>Hydrolysis of terminal non-reducing beta-D-galactose residues in beta-D-galactosides.</text>
        <dbReference type="EC" id="3.2.1.23"/>
    </reaction>
</comment>
<dbReference type="Pfam" id="PF10633">
    <property type="entry name" value="NPCBM_assoc"/>
    <property type="match status" value="1"/>
</dbReference>
<keyword evidence="13" id="KW-1185">Reference proteome</keyword>
<dbReference type="GO" id="GO:0004565">
    <property type="term" value="F:beta-galactosidase activity"/>
    <property type="evidence" value="ECO:0007669"/>
    <property type="project" value="UniProtKB-EC"/>
</dbReference>
<dbReference type="SUPFAM" id="SSF49785">
    <property type="entry name" value="Galactose-binding domain-like"/>
    <property type="match status" value="3"/>
</dbReference>
<dbReference type="PRINTS" id="PR00742">
    <property type="entry name" value="GLHYDRLASE35"/>
</dbReference>
<evidence type="ECO:0000256" key="2">
    <source>
        <dbReference type="ARBA" id="ARBA00009809"/>
    </source>
</evidence>
<dbReference type="Gene3D" id="2.102.20.10">
    <property type="entry name" value="Beta-galactosidase, domain 2"/>
    <property type="match status" value="1"/>
</dbReference>
<dbReference type="SUPFAM" id="SSF117100">
    <property type="entry name" value="Beta-galactosidase LacA, domain 3"/>
    <property type="match status" value="1"/>
</dbReference>
<evidence type="ECO:0000313" key="12">
    <source>
        <dbReference type="EMBL" id="MFD2462858.1"/>
    </source>
</evidence>
<dbReference type="Pfam" id="PF08305">
    <property type="entry name" value="NPCBM"/>
    <property type="match status" value="1"/>
</dbReference>
<evidence type="ECO:0000256" key="4">
    <source>
        <dbReference type="ARBA" id="ARBA00022729"/>
    </source>
</evidence>
<accession>A0ABW5GPP3</accession>
<dbReference type="EMBL" id="JBHUKU010000020">
    <property type="protein sequence ID" value="MFD2462858.1"/>
    <property type="molecule type" value="Genomic_DNA"/>
</dbReference>
<evidence type="ECO:0000256" key="3">
    <source>
        <dbReference type="ARBA" id="ARBA00012756"/>
    </source>
</evidence>
<dbReference type="InterPro" id="IPR013222">
    <property type="entry name" value="Glyco_hyd_98_carb-bd"/>
</dbReference>
<dbReference type="InterPro" id="IPR018905">
    <property type="entry name" value="A-galactase_NEW3"/>
</dbReference>
<reference evidence="13" key="1">
    <citation type="journal article" date="2019" name="Int. J. Syst. Evol. Microbiol.">
        <title>The Global Catalogue of Microorganisms (GCM) 10K type strain sequencing project: providing services to taxonomists for standard genome sequencing and annotation.</title>
        <authorList>
            <consortium name="The Broad Institute Genomics Platform"/>
            <consortium name="The Broad Institute Genome Sequencing Center for Infectious Disease"/>
            <person name="Wu L."/>
            <person name="Ma J."/>
        </authorList>
    </citation>
    <scope>NUCLEOTIDE SEQUENCE [LARGE SCALE GENOMIC DNA]</scope>
    <source>
        <strain evidence="13">CGMCC 4.7643</strain>
    </source>
</reference>
<dbReference type="InterPro" id="IPR036833">
    <property type="entry name" value="BetaGal_dom3_sf"/>
</dbReference>
<feature type="chain" id="PRO_5045261771" description="beta-galactosidase" evidence="9">
    <location>
        <begin position="30"/>
        <end position="1224"/>
    </location>
</feature>
<dbReference type="InterPro" id="IPR001944">
    <property type="entry name" value="Glycoside_Hdrlase_35"/>
</dbReference>
<evidence type="ECO:0000256" key="7">
    <source>
        <dbReference type="ARBA" id="ARBA00023295"/>
    </source>
</evidence>
<organism evidence="12 13">
    <name type="scientific">Amycolatopsis samaneae</name>
    <dbReference type="NCBI Taxonomy" id="664691"/>
    <lineage>
        <taxon>Bacteria</taxon>
        <taxon>Bacillati</taxon>
        <taxon>Actinomycetota</taxon>
        <taxon>Actinomycetes</taxon>
        <taxon>Pseudonocardiales</taxon>
        <taxon>Pseudonocardiaceae</taxon>
        <taxon>Amycolatopsis</taxon>
    </lineage>
</organism>
<dbReference type="SUPFAM" id="SSF51011">
    <property type="entry name" value="Glycosyl hydrolase domain"/>
    <property type="match status" value="1"/>
</dbReference>
<dbReference type="InterPro" id="IPR017853">
    <property type="entry name" value="GH"/>
</dbReference>
<gene>
    <name evidence="12" type="ORF">ACFSYJ_29905</name>
</gene>
<name>A0ABW5GPP3_9PSEU</name>
<sequence>MTFRVSARRAPALAALALVLSLLTPPAHAAGPTAPPAPHTVGYDGYSFLLDGKRTYLWSGEFHYYRLPSVDLWRDALQKMKAAGFNATSLYFDWGYHSPREGIYDFTGVRDVDRLLDIAAEVGVYVIARPGPYINAEVDGGGFPTWLSTRPGNTRSADPAYLRYSDEWQDHIDPIIARHQWTSGRGTVIAYQVENEFYNGGPDGRAYLGHLENRARANGIRVPLTGNHQGTFNTGEAALDVDGVDHYPQGFNCSTPEKWKPVPDIGKNRPAGKPLYTAEFQGGAFDPWGGPGYDRCAQLINDQFANVFYKANIGAGATAQNFYMVYGGTSWGWSAIPQNYTSYDYGAAITEARQLEAKYGEDKLIGYFTQSVAPLTKTDPLAVAPPESPDILDTARVNPDTGTRFHVLRHRDSTSTATTSTHLALDLGAAGKYPVVPQEPGTAIRLDGRQSKILLTGYDLGATPMRYSTSELMTNLTTGGQDVAVLYGDRGQPGETVLHYAERPTVTVLSGAAQSTWDSVRGDLRLNYAHDGLTRVLVTGGARPLLLLLGDKDTAKTFWRQDTTGGPILVRGAHLLRTATGRGGSLDLGGDIGDDGSVEVFSGARALSWNDTPVRSAVTPSGSRAATVPTAKPVTLPALTEWKHRQESPEARPDFDDSAWPVATKTSSHSKTAPATLPVLFADDYDFHTGNTWYRGRFRPTGKETGISLSSQSGGTAGQVSAWLNGVFLGSAGDGPHNLVFPPGALRDGENVLSVLTVNMGHDEDYTPSNGNKAARGLLGASLTGAPLTALTWRLQGTRGGETGLDPVRGPLNTGGLYGERAGWSLPGFPDRDWTPARLPARDTTPGVSWYRTTATLDLPEHQDTSVGLTITDDPGRHYRALIFVNGWQFGQYLADVGPQHSFPIPNGVLNPHGANTIAIAVWNTDGETGGLGKVELVNHGSYASPLTVRQNASPGYDAHRYAMPDSPARVALAVPDTVRPGDRFTVTATVSVPSGVDGVRAVRPELTLPAGWTSGPASPPSVPRVDPGHPVTFSWPVTAGTAVARVNPLSVRVGYRHHGQELSTTDTRITGTVPPAPPPGANRVSVLPFLAASNGWGPVERDTSVGEDKPGDGRPLTLRGKVFAHGLGTNSPSDVRLYLGGRCTRFAATAGVDDETHGGGSVVFRVLLDGRPVATTGLLTGTSPTAGIDVPVTGGQVLDLIVDDGGDGPGLDHGDWAEPVLTC</sequence>
<dbReference type="InterPro" id="IPR025972">
    <property type="entry name" value="BetaGal_dom3"/>
</dbReference>
<dbReference type="PANTHER" id="PTHR23421">
    <property type="entry name" value="BETA-GALACTOSIDASE RELATED"/>
    <property type="match status" value="1"/>
</dbReference>
<dbReference type="InterPro" id="IPR037110">
    <property type="entry name" value="Betagal_dom2_sf"/>
</dbReference>
<feature type="domain" description="Beta-galactosidase" evidence="11">
    <location>
        <begin position="374"/>
        <end position="558"/>
    </location>
</feature>
<comment type="similarity">
    <text evidence="2 8">Belongs to the glycosyl hydrolase 35 family.</text>
</comment>
<keyword evidence="6" id="KW-0325">Glycoprotein</keyword>
<dbReference type="InterPro" id="IPR008979">
    <property type="entry name" value="Galactose-bd-like_sf"/>
</dbReference>
<evidence type="ECO:0000259" key="11">
    <source>
        <dbReference type="SMART" id="SM01029"/>
    </source>
</evidence>